<evidence type="ECO:0000256" key="14">
    <source>
        <dbReference type="ARBA" id="ARBA00030192"/>
    </source>
</evidence>
<evidence type="ECO:0000256" key="6">
    <source>
        <dbReference type="ARBA" id="ARBA00022448"/>
    </source>
</evidence>
<evidence type="ECO:0000313" key="18">
    <source>
        <dbReference type="Proteomes" id="UP001445335"/>
    </source>
</evidence>
<evidence type="ECO:0000256" key="3">
    <source>
        <dbReference type="ARBA" id="ARBA00009508"/>
    </source>
</evidence>
<dbReference type="InterPro" id="IPR033034">
    <property type="entry name" value="NDUFB9"/>
</dbReference>
<proteinExistence type="inferred from homology"/>
<feature type="domain" description="Complex 1 LYR protein" evidence="16">
    <location>
        <begin position="10"/>
        <end position="67"/>
    </location>
</feature>
<dbReference type="AlphaFoldDB" id="A0AAW1S8L2"/>
<dbReference type="InterPro" id="IPR045292">
    <property type="entry name" value="Complex1_LYR_NDUFB9_LYRM3"/>
</dbReference>
<evidence type="ECO:0000256" key="12">
    <source>
        <dbReference type="ARBA" id="ARBA00023128"/>
    </source>
</evidence>
<keyword evidence="6" id="KW-0813">Transport</keyword>
<dbReference type="EMBL" id="JALJOU010000008">
    <property type="protein sequence ID" value="KAK9842284.1"/>
    <property type="molecule type" value="Genomic_DNA"/>
</dbReference>
<dbReference type="Proteomes" id="UP001445335">
    <property type="component" value="Unassembled WGS sequence"/>
</dbReference>
<comment type="similarity">
    <text evidence="3">Belongs to the complex I LYR family.</text>
</comment>
<reference evidence="17 18" key="1">
    <citation type="journal article" date="2024" name="Nat. Commun.">
        <title>Phylogenomics reveals the evolutionary origins of lichenization in chlorophyte algae.</title>
        <authorList>
            <person name="Puginier C."/>
            <person name="Libourel C."/>
            <person name="Otte J."/>
            <person name="Skaloud P."/>
            <person name="Haon M."/>
            <person name="Grisel S."/>
            <person name="Petersen M."/>
            <person name="Berrin J.G."/>
            <person name="Delaux P.M."/>
            <person name="Dal Grande F."/>
            <person name="Keller J."/>
        </authorList>
    </citation>
    <scope>NUCLEOTIDE SEQUENCE [LARGE SCALE GENOMIC DNA]</scope>
    <source>
        <strain evidence="17 18">SAG 245.80</strain>
    </source>
</reference>
<evidence type="ECO:0000256" key="8">
    <source>
        <dbReference type="ARBA" id="ARBA00022660"/>
    </source>
</evidence>
<keyword evidence="8" id="KW-0679">Respiratory chain</keyword>
<keyword evidence="9" id="KW-0999">Mitochondrion inner membrane</keyword>
<gene>
    <name evidence="17" type="ORF">WJX81_004547</name>
</gene>
<evidence type="ECO:0000313" key="17">
    <source>
        <dbReference type="EMBL" id="KAK9842284.1"/>
    </source>
</evidence>
<evidence type="ECO:0000256" key="10">
    <source>
        <dbReference type="ARBA" id="ARBA00022982"/>
    </source>
</evidence>
<keyword evidence="10" id="KW-0249">Electron transport</keyword>
<comment type="subcellular location">
    <subcellularLocation>
        <location evidence="2">Mitochondrion inner membrane</location>
        <topology evidence="2">Peripheral membrane protein</topology>
        <orientation evidence="2">Matrix side</orientation>
    </subcellularLocation>
</comment>
<keyword evidence="18" id="KW-1185">Reference proteome</keyword>
<dbReference type="Pfam" id="PF05347">
    <property type="entry name" value="Complex1_LYR"/>
    <property type="match status" value="1"/>
</dbReference>
<keyword evidence="13" id="KW-0472">Membrane</keyword>
<dbReference type="CDD" id="cd20263">
    <property type="entry name" value="Complex1_LYR_NDUFB9_LYRM3"/>
    <property type="match status" value="1"/>
</dbReference>
<evidence type="ECO:0000256" key="1">
    <source>
        <dbReference type="ARBA" id="ARBA00002920"/>
    </source>
</evidence>
<dbReference type="InterPro" id="IPR008011">
    <property type="entry name" value="Complex1_LYR_dom"/>
</dbReference>
<dbReference type="GO" id="GO:0006120">
    <property type="term" value="P:mitochondrial electron transport, NADH to ubiquinone"/>
    <property type="evidence" value="ECO:0007669"/>
    <property type="project" value="InterPro"/>
</dbReference>
<accession>A0AAW1S8L2</accession>
<evidence type="ECO:0000256" key="11">
    <source>
        <dbReference type="ARBA" id="ARBA00022990"/>
    </source>
</evidence>
<evidence type="ECO:0000256" key="13">
    <source>
        <dbReference type="ARBA" id="ARBA00023136"/>
    </source>
</evidence>
<evidence type="ECO:0000256" key="9">
    <source>
        <dbReference type="ARBA" id="ARBA00022792"/>
    </source>
</evidence>
<evidence type="ECO:0000256" key="7">
    <source>
        <dbReference type="ARBA" id="ARBA00022553"/>
    </source>
</evidence>
<dbReference type="GO" id="GO:0005743">
    <property type="term" value="C:mitochondrial inner membrane"/>
    <property type="evidence" value="ECO:0007669"/>
    <property type="project" value="UniProtKB-SubCell"/>
</dbReference>
<organism evidence="17 18">
    <name type="scientific">Elliptochloris bilobata</name>
    <dbReference type="NCBI Taxonomy" id="381761"/>
    <lineage>
        <taxon>Eukaryota</taxon>
        <taxon>Viridiplantae</taxon>
        <taxon>Chlorophyta</taxon>
        <taxon>core chlorophytes</taxon>
        <taxon>Trebouxiophyceae</taxon>
        <taxon>Trebouxiophyceae incertae sedis</taxon>
        <taxon>Elliptochloris clade</taxon>
        <taxon>Elliptochloris</taxon>
    </lineage>
</organism>
<dbReference type="PANTHER" id="PTHR12868">
    <property type="entry name" value="NADH-UBIQUINONE OXIDOREDUCTASE B22 SUBUNIT"/>
    <property type="match status" value="1"/>
</dbReference>
<evidence type="ECO:0000256" key="4">
    <source>
        <dbReference type="ARBA" id="ARBA00011790"/>
    </source>
</evidence>
<comment type="caution">
    <text evidence="17">The sequence shown here is derived from an EMBL/GenBank/DDBJ whole genome shotgun (WGS) entry which is preliminary data.</text>
</comment>
<protein>
    <recommendedName>
        <fullName evidence="5">NADH dehydrogenase [ubiquinone] 1 beta subcomplex subunit 9</fullName>
    </recommendedName>
    <alternativeName>
        <fullName evidence="14">Complex I-B22</fullName>
    </alternativeName>
    <alternativeName>
        <fullName evidence="15">NADH-ubiquinone oxidoreductase B22 subunit</fullName>
    </alternativeName>
</protein>
<evidence type="ECO:0000256" key="15">
    <source>
        <dbReference type="ARBA" id="ARBA00032528"/>
    </source>
</evidence>
<evidence type="ECO:0000256" key="5">
    <source>
        <dbReference type="ARBA" id="ARBA00018684"/>
    </source>
</evidence>
<sequence length="107" mass="12815">MVITPQHKLRVMHLYRHSLKHLMSWAIRRDVFASEAEKVRAEIEKHRNVDDTYKARRLVERGEEVLREYLHPDPYIVPYYPGGSLYERNPPVVPVKQQLDWGREDAH</sequence>
<comment type="subunit">
    <text evidence="4">Mammalian complex I is composed of 45 different subunits.</text>
</comment>
<evidence type="ECO:0000256" key="2">
    <source>
        <dbReference type="ARBA" id="ARBA00004443"/>
    </source>
</evidence>
<keyword evidence="7" id="KW-0597">Phosphoprotein</keyword>
<dbReference type="PANTHER" id="PTHR12868:SF0">
    <property type="entry name" value="NADH DEHYDROGENASE [UBIQUINONE] 1 BETA SUBCOMPLEX SUBUNIT 9"/>
    <property type="match status" value="1"/>
</dbReference>
<comment type="function">
    <text evidence="1">Accessory subunit of the mitochondrial membrane respiratory chain NADH dehydrogenase (Complex I), that is believed to be not involved in catalysis. Complex I functions in the transfer of electrons from NADH to the respiratory chain. The immediate electron acceptor for the enzyme is believed to be ubiquinone.</text>
</comment>
<evidence type="ECO:0000259" key="16">
    <source>
        <dbReference type="Pfam" id="PF05347"/>
    </source>
</evidence>
<keyword evidence="12" id="KW-0496">Mitochondrion</keyword>
<keyword evidence="11" id="KW-0007">Acetylation</keyword>
<name>A0AAW1S8L2_9CHLO</name>